<evidence type="ECO:0000256" key="2">
    <source>
        <dbReference type="ARBA" id="ARBA00009265"/>
    </source>
</evidence>
<dbReference type="PANTHER" id="PTHR13471:SF0">
    <property type="entry name" value="NUCLEAR EXOSOME REGULATOR NRDE2"/>
    <property type="match status" value="1"/>
</dbReference>
<comment type="subcellular location">
    <subcellularLocation>
        <location evidence="1">Nucleus</location>
    </subcellularLocation>
</comment>
<evidence type="ECO:0000313" key="7">
    <source>
        <dbReference type="Proteomes" id="UP001629113"/>
    </source>
</evidence>
<feature type="compositionally biased region" description="Basic and acidic residues" evidence="5">
    <location>
        <begin position="26"/>
        <end position="48"/>
    </location>
</feature>
<dbReference type="EMBL" id="JBFCZG010000002">
    <property type="protein sequence ID" value="KAL3425574.1"/>
    <property type="molecule type" value="Genomic_DNA"/>
</dbReference>
<dbReference type="Pfam" id="PF08424">
    <property type="entry name" value="NRDE-2"/>
    <property type="match status" value="1"/>
</dbReference>
<reference evidence="6 7" key="1">
    <citation type="submission" date="2024-06" db="EMBL/GenBank/DDBJ databases">
        <title>Complete genome of Phlyctema vagabunda strain 19-DSS-EL-015.</title>
        <authorList>
            <person name="Fiorenzani C."/>
        </authorList>
    </citation>
    <scope>NUCLEOTIDE SEQUENCE [LARGE SCALE GENOMIC DNA]</scope>
    <source>
        <strain evidence="6 7">19-DSS-EL-015</strain>
    </source>
</reference>
<evidence type="ECO:0000256" key="5">
    <source>
        <dbReference type="SAM" id="MobiDB-lite"/>
    </source>
</evidence>
<dbReference type="InterPro" id="IPR013633">
    <property type="entry name" value="NRDE-2"/>
</dbReference>
<dbReference type="Proteomes" id="UP001629113">
    <property type="component" value="Unassembled WGS sequence"/>
</dbReference>
<feature type="region of interest" description="Disordered" evidence="5">
    <location>
        <begin position="1"/>
        <end position="84"/>
    </location>
</feature>
<protein>
    <recommendedName>
        <fullName evidence="8">DUF1740-domain-containing protein</fullName>
    </recommendedName>
</protein>
<comment type="caution">
    <text evidence="6">The sequence shown here is derived from an EMBL/GenBank/DDBJ whole genome shotgun (WGS) entry which is preliminary data.</text>
</comment>
<accession>A0ABR4PQK5</accession>
<evidence type="ECO:0000256" key="3">
    <source>
        <dbReference type="ARBA" id="ARBA00023242"/>
    </source>
</evidence>
<evidence type="ECO:0000313" key="6">
    <source>
        <dbReference type="EMBL" id="KAL3425574.1"/>
    </source>
</evidence>
<comment type="similarity">
    <text evidence="2">Belongs to the NRDE2 family.</text>
</comment>
<gene>
    <name evidence="6" type="ORF">PVAG01_02365</name>
</gene>
<feature type="compositionally biased region" description="Basic and acidic residues" evidence="5">
    <location>
        <begin position="58"/>
        <end position="71"/>
    </location>
</feature>
<organism evidence="6 7">
    <name type="scientific">Phlyctema vagabunda</name>
    <dbReference type="NCBI Taxonomy" id="108571"/>
    <lineage>
        <taxon>Eukaryota</taxon>
        <taxon>Fungi</taxon>
        <taxon>Dikarya</taxon>
        <taxon>Ascomycota</taxon>
        <taxon>Pezizomycotina</taxon>
        <taxon>Leotiomycetes</taxon>
        <taxon>Helotiales</taxon>
        <taxon>Dermateaceae</taxon>
        <taxon>Phlyctema</taxon>
    </lineage>
</organism>
<keyword evidence="4" id="KW-0175">Coiled coil</keyword>
<proteinExistence type="inferred from homology"/>
<name>A0ABR4PQK5_9HELO</name>
<keyword evidence="3" id="KW-0539">Nucleus</keyword>
<evidence type="ECO:0000256" key="1">
    <source>
        <dbReference type="ARBA" id="ARBA00004123"/>
    </source>
</evidence>
<evidence type="ECO:0000256" key="4">
    <source>
        <dbReference type="SAM" id="Coils"/>
    </source>
</evidence>
<keyword evidence="7" id="KW-1185">Reference proteome</keyword>
<dbReference type="PANTHER" id="PTHR13471">
    <property type="entry name" value="TETRATRICOPEPTIDE-LIKE HELICAL"/>
    <property type="match status" value="1"/>
</dbReference>
<sequence length="1092" mass="125160">MSESSRTNIPKFASFRPKPIPSATDVNREGRQKLEKEDRKLPKSSSHDGRRRRHRSKSREGQHRDHVRPAEKSLTQQPAEEVSNLFFTDRKGDVKNLAYGSLHRYDVPEFHRAGAGNVLGINVNYKIDRDHRDEKSIVLKNRKDFMSKTREKYVFSRVERERPRLLKLRQGAEGEDKDDGGDFVALDLSRTKRKRKEHVAEESSASEDEGNERNYRSIHGKKKTNDEPEDENFRYATDSDSSGSDAGRAVKLDSDLRQKGVELSREVDQTPKDIGAWFALIEHQDTLLHATDRRLTNAEIGSTAEIKIHMYEKALGNITLLSDRERLFAGLMAEGAKIWDLKTRSERWAKVAEDHIDSIALWTSYLNFRQTEFSTFRSEELRKVFIERIKLLKLALLKSPEANHHLYEQLVYVLLRFTVFVRESGFSELAIAIWQGLLEMNFSAPQEDAANLAESFRDFWESEVPRIGEQGSLGWCHHSMNPEEAVVPDVVTDELGPSLDDLDVFHGWAISERARTLSSRNPARTLDEVTEDDPYRVILYSDIEDFLVSFPSESKDLHSLLINAFLVYCQLPVMCTRGPQKEILNLWCRDGFFNGNALDCNLTWSRSNYLPPKVSPDEDGTQNIQNFIDTADSNLSASPTSFFGRSWFRSFRSWREVYGGDNGPVKYDWLRNTLKQLTHAQITESVAEYYLAFEWANEPGSIKKTAKGLLKANPSCLRLYNAYAMIEWSRGHKEISMGVYSAALNMSSSMPEECRKDTVILWKSLTWAHLEEMDNSKTLRYVLSIPSAKLDDQSEMSAATLIKANQYLSANRDYNISIGNTDHAIIYAELLAILEYLTSTSATEPQSSAQGNITSALTVLTHASQTLMARNLTNSAVHEELLQSAARLLSHQARTGPFRPALIRDILTNFLDIFPHNTIFLSLYTWNESRFRIDARVRSLFSMKILRPENDALSSRFFAIRHEINTGTTYSVQAAFENAIKSVAYKSSASLWRLYVIWSCWAAEAHNVVEQKPQERSGVKDVWHRAIQACPWSKEIYMLGMSILRETKLTDFRELKEVGRIMAEKELRIHVDLEEKLEDWEGQYQNTVARHR</sequence>
<evidence type="ECO:0008006" key="8">
    <source>
        <dbReference type="Google" id="ProtNLM"/>
    </source>
</evidence>
<feature type="region of interest" description="Disordered" evidence="5">
    <location>
        <begin position="194"/>
        <end position="251"/>
    </location>
</feature>
<feature type="coiled-coil region" evidence="4">
    <location>
        <begin position="1063"/>
        <end position="1090"/>
    </location>
</feature>